<proteinExistence type="predicted"/>
<accession>A0ABN8ZZX7</accession>
<protein>
    <submittedName>
        <fullName evidence="2">Uncharacterized protein</fullName>
    </submittedName>
</protein>
<sequence>MVTAVATLQGKDSPPHLPTGDTSQKLAELAFQRVCLLGSRSHHLTHLFLPPQINSIKVVFEGAGCTHSPGRPENSGSIASTTDEAPHAGKELWITRPASHRQLALS</sequence>
<organism evidence="2 3">
    <name type="scientific">Rangifer tarandus platyrhynchus</name>
    <name type="common">Svalbard reindeer</name>
    <dbReference type="NCBI Taxonomy" id="3082113"/>
    <lineage>
        <taxon>Eukaryota</taxon>
        <taxon>Metazoa</taxon>
        <taxon>Chordata</taxon>
        <taxon>Craniata</taxon>
        <taxon>Vertebrata</taxon>
        <taxon>Euteleostomi</taxon>
        <taxon>Mammalia</taxon>
        <taxon>Eutheria</taxon>
        <taxon>Laurasiatheria</taxon>
        <taxon>Artiodactyla</taxon>
        <taxon>Ruminantia</taxon>
        <taxon>Pecora</taxon>
        <taxon>Cervidae</taxon>
        <taxon>Odocoileinae</taxon>
        <taxon>Rangifer</taxon>
    </lineage>
</organism>
<keyword evidence="3" id="KW-1185">Reference proteome</keyword>
<reference evidence="2" key="1">
    <citation type="submission" date="2023-04" db="EMBL/GenBank/DDBJ databases">
        <authorList>
            <consortium name="ELIXIR-Norway"/>
        </authorList>
    </citation>
    <scope>NUCLEOTIDE SEQUENCE [LARGE SCALE GENOMIC DNA]</scope>
</reference>
<dbReference type="EMBL" id="OX459943">
    <property type="protein sequence ID" value="CAI9178302.1"/>
    <property type="molecule type" value="Genomic_DNA"/>
</dbReference>
<dbReference type="Proteomes" id="UP001176941">
    <property type="component" value="Chromosome 7"/>
</dbReference>
<evidence type="ECO:0000256" key="1">
    <source>
        <dbReference type="SAM" id="MobiDB-lite"/>
    </source>
</evidence>
<feature type="region of interest" description="Disordered" evidence="1">
    <location>
        <begin position="1"/>
        <end position="23"/>
    </location>
</feature>
<feature type="compositionally biased region" description="Polar residues" evidence="1">
    <location>
        <begin position="74"/>
        <end position="83"/>
    </location>
</feature>
<evidence type="ECO:0000313" key="2">
    <source>
        <dbReference type="EMBL" id="CAI9178302.1"/>
    </source>
</evidence>
<feature type="region of interest" description="Disordered" evidence="1">
    <location>
        <begin position="64"/>
        <end position="86"/>
    </location>
</feature>
<gene>
    <name evidence="2" type="ORF">MRATA1EN1_LOCUS27264</name>
</gene>
<evidence type="ECO:0000313" key="3">
    <source>
        <dbReference type="Proteomes" id="UP001176941"/>
    </source>
</evidence>
<name>A0ABN8ZZX7_RANTA</name>